<dbReference type="InterPro" id="IPR038765">
    <property type="entry name" value="Papain-like_cys_pep_sf"/>
</dbReference>
<dbReference type="Pfam" id="PF18031">
    <property type="entry name" value="UCH_C"/>
    <property type="match status" value="1"/>
</dbReference>
<name>A0ABP0E6L6_9ASCO</name>
<evidence type="ECO:0000256" key="4">
    <source>
        <dbReference type="ARBA" id="ARBA00022786"/>
    </source>
</evidence>
<dbReference type="EC" id="3.4.19.12" evidence="7 9"/>
<feature type="active site" description="Proton donor" evidence="8">
    <location>
        <position position="177"/>
    </location>
</feature>
<evidence type="ECO:0000256" key="9">
    <source>
        <dbReference type="RuleBase" id="RU361215"/>
    </source>
</evidence>
<dbReference type="InterPro" id="IPR036959">
    <property type="entry name" value="Peptidase_C12_UCH_sf"/>
</dbReference>
<reference evidence="11 12" key="1">
    <citation type="submission" date="2024-01" db="EMBL/GenBank/DDBJ databases">
        <authorList>
            <consortium name="Genoscope - CEA"/>
            <person name="William W."/>
        </authorList>
    </citation>
    <scope>NUCLEOTIDE SEQUENCE [LARGE SCALE GENOMIC DNA]</scope>
    <source>
        <strain evidence="11 12">29B2s-10</strain>
    </source>
</reference>
<feature type="site" description="Important for enzyme activity" evidence="8">
    <location>
        <position position="192"/>
    </location>
</feature>
<feature type="active site" description="Nucleophile" evidence="8">
    <location>
        <position position="97"/>
    </location>
</feature>
<comment type="similarity">
    <text evidence="2 7 8 9">Belongs to the peptidase C12 family.</text>
</comment>
<evidence type="ECO:0000313" key="12">
    <source>
        <dbReference type="Proteomes" id="UP001497600"/>
    </source>
</evidence>
<dbReference type="PROSITE" id="PS52048">
    <property type="entry name" value="UCH_DOMAIN"/>
    <property type="match status" value="1"/>
</dbReference>
<feature type="site" description="Transition state stabilizer" evidence="8">
    <location>
        <position position="91"/>
    </location>
</feature>
<evidence type="ECO:0000256" key="7">
    <source>
        <dbReference type="PIRNR" id="PIRNR038120"/>
    </source>
</evidence>
<dbReference type="PANTHER" id="PTHR10589">
    <property type="entry name" value="UBIQUITIN CARBOXYL-TERMINAL HYDROLASE"/>
    <property type="match status" value="1"/>
</dbReference>
<evidence type="ECO:0000256" key="3">
    <source>
        <dbReference type="ARBA" id="ARBA00022670"/>
    </source>
</evidence>
<gene>
    <name evidence="11" type="ORF">CAAN4_A11562</name>
</gene>
<dbReference type="InterPro" id="IPR017390">
    <property type="entry name" value="Ubiquitinyl_hydrolase_UCH37"/>
</dbReference>
<keyword evidence="4 7" id="KW-0833">Ubl conjugation pathway</keyword>
<organism evidence="11 12">
    <name type="scientific">[Candida] anglica</name>
    <dbReference type="NCBI Taxonomy" id="148631"/>
    <lineage>
        <taxon>Eukaryota</taxon>
        <taxon>Fungi</taxon>
        <taxon>Dikarya</taxon>
        <taxon>Ascomycota</taxon>
        <taxon>Saccharomycotina</taxon>
        <taxon>Pichiomycetes</taxon>
        <taxon>Debaryomycetaceae</taxon>
        <taxon>Kurtzmaniella</taxon>
    </lineage>
</organism>
<evidence type="ECO:0000256" key="5">
    <source>
        <dbReference type="ARBA" id="ARBA00022801"/>
    </source>
</evidence>
<dbReference type="PANTHER" id="PTHR10589:SF16">
    <property type="entry name" value="UBIQUITIN CARBOXYL-TERMINAL HYDROLASE ISOZYME L5"/>
    <property type="match status" value="1"/>
</dbReference>
<keyword evidence="12" id="KW-1185">Reference proteome</keyword>
<keyword evidence="5 7" id="KW-0378">Hydrolase</keyword>
<dbReference type="PIRSF" id="PIRSF038120">
    <property type="entry name" value="Ubiquitinyl_hydrolase_UCH37"/>
    <property type="match status" value="1"/>
</dbReference>
<dbReference type="Pfam" id="PF01088">
    <property type="entry name" value="Peptidase_C12"/>
    <property type="match status" value="1"/>
</dbReference>
<dbReference type="PRINTS" id="PR00707">
    <property type="entry name" value="UBCTHYDRLASE"/>
</dbReference>
<keyword evidence="6 7" id="KW-0788">Thiol protease</keyword>
<dbReference type="InterPro" id="IPR041507">
    <property type="entry name" value="UCH_C"/>
</dbReference>
<keyword evidence="3 7" id="KW-0645">Protease</keyword>
<protein>
    <recommendedName>
        <fullName evidence="7 9">Ubiquitin carboxyl-terminal hydrolase</fullName>
        <ecNumber evidence="7 9">3.4.19.12</ecNumber>
    </recommendedName>
</protein>
<proteinExistence type="inferred from homology"/>
<dbReference type="SUPFAM" id="SSF54001">
    <property type="entry name" value="Cysteine proteinases"/>
    <property type="match status" value="1"/>
</dbReference>
<sequence length="316" mass="36192">MSDSGWNTIDSDAGVFTELVEKLNIKDVQFDDLYSIDSESLRSSLPIRGVIFLFKYGKIDREYANSSQGNIPLTGSYEPDYQEKGIFFANQTIQNACATQAVLNVLLNTTEVDLGDELGNFKSFVTGFDSELCGETISNSELIRTVHNSFSAPPSIADEDKKNRPNNVDEKNDGLFHFIGYVQINGFIYELDGMKRFPIKHVECNSDDEFCEKLPQVIMERIGKYGEELRFSLLVMTNNKLKQYEAQGDYQMINNELLKRETWKRENELRKHDYTKLIIQLLKGVGRDMDDTEWNALLDEGRKKGQAKLLASYKRH</sequence>
<dbReference type="Proteomes" id="UP001497600">
    <property type="component" value="Chromosome A"/>
</dbReference>
<comment type="catalytic activity">
    <reaction evidence="1 7 8 9">
        <text>Thiol-dependent hydrolysis of ester, thioester, amide, peptide and isopeptide bonds formed by the C-terminal Gly of ubiquitin (a 76-residue protein attached to proteins as an intracellular targeting signal).</text>
        <dbReference type="EC" id="3.4.19.12"/>
    </reaction>
</comment>
<evidence type="ECO:0000259" key="10">
    <source>
        <dbReference type="PROSITE" id="PS52048"/>
    </source>
</evidence>
<dbReference type="InterPro" id="IPR001578">
    <property type="entry name" value="Peptidase_C12_UCH"/>
</dbReference>
<evidence type="ECO:0000256" key="6">
    <source>
        <dbReference type="ARBA" id="ARBA00022807"/>
    </source>
</evidence>
<evidence type="ECO:0000256" key="2">
    <source>
        <dbReference type="ARBA" id="ARBA00009326"/>
    </source>
</evidence>
<dbReference type="CDD" id="cd09617">
    <property type="entry name" value="Peptidase_C12_UCH37_BAP1"/>
    <property type="match status" value="1"/>
</dbReference>
<accession>A0ABP0E6L6</accession>
<feature type="domain" description="UCH catalytic" evidence="10">
    <location>
        <begin position="5"/>
        <end position="238"/>
    </location>
</feature>
<dbReference type="EMBL" id="OZ004253">
    <property type="protein sequence ID" value="CAK7894242.1"/>
    <property type="molecule type" value="Genomic_DNA"/>
</dbReference>
<dbReference type="Gene3D" id="3.40.532.10">
    <property type="entry name" value="Peptidase C12, ubiquitin carboxyl-terminal hydrolase"/>
    <property type="match status" value="1"/>
</dbReference>
<evidence type="ECO:0000256" key="8">
    <source>
        <dbReference type="PROSITE-ProRule" id="PRU01393"/>
    </source>
</evidence>
<evidence type="ECO:0000256" key="1">
    <source>
        <dbReference type="ARBA" id="ARBA00000707"/>
    </source>
</evidence>
<evidence type="ECO:0000313" key="11">
    <source>
        <dbReference type="EMBL" id="CAK7894242.1"/>
    </source>
</evidence>